<dbReference type="RefSeq" id="WP_209701029.1">
    <property type="nucleotide sequence ID" value="NZ_JAGGLM010000002.1"/>
</dbReference>
<evidence type="ECO:0000259" key="12">
    <source>
        <dbReference type="Pfam" id="PF00266"/>
    </source>
</evidence>
<keyword evidence="10" id="KW-0001">2Fe-2S</keyword>
<evidence type="ECO:0000256" key="2">
    <source>
        <dbReference type="ARBA" id="ARBA00006490"/>
    </source>
</evidence>
<dbReference type="PIRSF" id="PIRSF005572">
    <property type="entry name" value="NifS"/>
    <property type="match status" value="1"/>
</dbReference>
<evidence type="ECO:0000256" key="11">
    <source>
        <dbReference type="RuleBase" id="RU004504"/>
    </source>
</evidence>
<feature type="binding site" evidence="10">
    <location>
        <begin position="72"/>
        <end position="73"/>
    </location>
    <ligand>
        <name>pyridoxal 5'-phosphate</name>
        <dbReference type="ChEBI" id="CHEBI:597326"/>
    </ligand>
</feature>
<comment type="similarity">
    <text evidence="2 10">Belongs to the class-V pyridoxal-phosphate-dependent aminotransferase family. NifS/IscS subfamily.</text>
</comment>
<dbReference type="HAMAP" id="MF_00331">
    <property type="entry name" value="Cys_desulf_IscS"/>
    <property type="match status" value="1"/>
</dbReference>
<sequence length="384" mass="42461">MEREVYMDYSATTFVKPEVLEAMNPYFTEYFGNPSSIYHISRMNKVIINKSKQKIADVINSRRDEIFFTSGGSEADNWALKGVAFANKDKGKHIITTTIEHHAILNTCKYLEKQGFDITYLKVDKDGFIDINELRDSIREDTILVSIMFANNEIGTIEPISEIGKLLNEKNILFHTDAVQAITHMPIDVKKMNIDMLSMSSHKFYGPKGMGALYIKKGTNIDNLIHGGGQERGLRAGTENVPGIVGMGFAIDIANKTMNEENKRLVILRDKLIDGLLKIPDSKLNGPRKNRLPGNVNVSFGGIDGDILLVILDDIGICASSGSACSAGAIEPSHVLTSIGVKSDYAKSSLRLTLGANTTDDEVKFVIDKITDTVEKLRKNKVEN</sequence>
<dbReference type="InterPro" id="IPR000192">
    <property type="entry name" value="Aminotrans_V_dom"/>
</dbReference>
<dbReference type="PANTHER" id="PTHR11601">
    <property type="entry name" value="CYSTEINE DESULFURYLASE FAMILY MEMBER"/>
    <property type="match status" value="1"/>
</dbReference>
<comment type="pathway">
    <text evidence="10">Cofactor biosynthesis; iron-sulfur cluster biosynthesis.</text>
</comment>
<reference evidence="13 14" key="1">
    <citation type="submission" date="2021-03" db="EMBL/GenBank/DDBJ databases">
        <title>Genomic Encyclopedia of Type Strains, Phase IV (KMG-IV): sequencing the most valuable type-strain genomes for metagenomic binning, comparative biology and taxonomic classification.</title>
        <authorList>
            <person name="Goeker M."/>
        </authorList>
    </citation>
    <scope>NUCLEOTIDE SEQUENCE [LARGE SCALE GENOMIC DNA]</scope>
    <source>
        <strain evidence="13 14">DSM 28783</strain>
    </source>
</reference>
<feature type="binding site" evidence="10">
    <location>
        <position position="152"/>
    </location>
    <ligand>
        <name>pyridoxal 5'-phosphate</name>
        <dbReference type="ChEBI" id="CHEBI:597326"/>
    </ligand>
</feature>
<gene>
    <name evidence="10" type="primary">iscS</name>
    <name evidence="13" type="ORF">J2Z42_000778</name>
</gene>
<dbReference type="PANTHER" id="PTHR11601:SF34">
    <property type="entry name" value="CYSTEINE DESULFURASE"/>
    <property type="match status" value="1"/>
</dbReference>
<keyword evidence="8 10" id="KW-0411">Iron-sulfur</keyword>
<feature type="binding site" evidence="10">
    <location>
        <position position="238"/>
    </location>
    <ligand>
        <name>pyridoxal 5'-phosphate</name>
        <dbReference type="ChEBI" id="CHEBI:597326"/>
    </ligand>
</feature>
<dbReference type="Proteomes" id="UP001519307">
    <property type="component" value="Unassembled WGS sequence"/>
</dbReference>
<dbReference type="Gene3D" id="3.90.1150.10">
    <property type="entry name" value="Aspartate Aminotransferase, domain 1"/>
    <property type="match status" value="1"/>
</dbReference>
<dbReference type="InterPro" id="IPR010240">
    <property type="entry name" value="Cys_deSase_IscS"/>
</dbReference>
<comment type="subunit">
    <text evidence="10">Homodimer. Forms a heterotetramer with IscU, interacts with other sulfur acceptors.</text>
</comment>
<comment type="catalytic activity">
    <reaction evidence="9 10">
        <text>(sulfur carrier)-H + L-cysteine = (sulfur carrier)-SH + L-alanine</text>
        <dbReference type="Rhea" id="RHEA:43892"/>
        <dbReference type="Rhea" id="RHEA-COMP:14737"/>
        <dbReference type="Rhea" id="RHEA-COMP:14739"/>
        <dbReference type="ChEBI" id="CHEBI:29917"/>
        <dbReference type="ChEBI" id="CHEBI:35235"/>
        <dbReference type="ChEBI" id="CHEBI:57972"/>
        <dbReference type="ChEBI" id="CHEBI:64428"/>
        <dbReference type="EC" id="2.8.1.7"/>
    </reaction>
</comment>
<evidence type="ECO:0000313" key="13">
    <source>
        <dbReference type="EMBL" id="MBP2032113.1"/>
    </source>
</evidence>
<keyword evidence="14" id="KW-1185">Reference proteome</keyword>
<keyword evidence="5 10" id="KW-0479">Metal-binding</keyword>
<name>A0ABS4KQ04_9CLOT</name>
<keyword evidence="3 10" id="KW-0963">Cytoplasm</keyword>
<dbReference type="EMBL" id="JAGGLM010000002">
    <property type="protein sequence ID" value="MBP2032113.1"/>
    <property type="molecule type" value="Genomic_DNA"/>
</dbReference>
<feature type="binding site" evidence="10">
    <location>
        <begin position="200"/>
        <end position="202"/>
    </location>
    <ligand>
        <name>pyridoxal 5'-phosphate</name>
        <dbReference type="ChEBI" id="CHEBI:597326"/>
    </ligand>
</feature>
<dbReference type="InterPro" id="IPR015421">
    <property type="entry name" value="PyrdxlP-dep_Trfase_major"/>
</dbReference>
<evidence type="ECO:0000256" key="10">
    <source>
        <dbReference type="HAMAP-Rule" id="MF_00331"/>
    </source>
</evidence>
<dbReference type="InterPro" id="IPR016454">
    <property type="entry name" value="Cysteine_dSase"/>
</dbReference>
<evidence type="ECO:0000256" key="4">
    <source>
        <dbReference type="ARBA" id="ARBA00022679"/>
    </source>
</evidence>
<comment type="cofactor">
    <cofactor evidence="1 10 11">
        <name>pyridoxal 5'-phosphate</name>
        <dbReference type="ChEBI" id="CHEBI:597326"/>
    </cofactor>
</comment>
<dbReference type="InterPro" id="IPR020578">
    <property type="entry name" value="Aminotrans_V_PyrdxlP_BS"/>
</dbReference>
<dbReference type="GO" id="GO:0031071">
    <property type="term" value="F:cysteine desulfurase activity"/>
    <property type="evidence" value="ECO:0007669"/>
    <property type="project" value="UniProtKB-EC"/>
</dbReference>
<keyword evidence="4 10" id="KW-0808">Transferase</keyword>
<evidence type="ECO:0000256" key="8">
    <source>
        <dbReference type="ARBA" id="ARBA00023014"/>
    </source>
</evidence>
<keyword evidence="7 10" id="KW-0408">Iron</keyword>
<dbReference type="PROSITE" id="PS00595">
    <property type="entry name" value="AA_TRANSFER_CLASS_5"/>
    <property type="match status" value="1"/>
</dbReference>
<dbReference type="SUPFAM" id="SSF53383">
    <property type="entry name" value="PLP-dependent transferases"/>
    <property type="match status" value="1"/>
</dbReference>
<evidence type="ECO:0000256" key="6">
    <source>
        <dbReference type="ARBA" id="ARBA00022898"/>
    </source>
</evidence>
<dbReference type="InterPro" id="IPR015424">
    <property type="entry name" value="PyrdxlP-dep_Trfase"/>
</dbReference>
<evidence type="ECO:0000256" key="3">
    <source>
        <dbReference type="ARBA" id="ARBA00022490"/>
    </source>
</evidence>
<dbReference type="EC" id="2.8.1.7" evidence="10"/>
<dbReference type="NCBIfam" id="NF002806">
    <property type="entry name" value="PRK02948.1"/>
    <property type="match status" value="1"/>
</dbReference>
<keyword evidence="6 10" id="KW-0663">Pyridoxal phosphate</keyword>
<comment type="caution">
    <text evidence="13">The sequence shown here is derived from an EMBL/GenBank/DDBJ whole genome shotgun (WGS) entry which is preliminary data.</text>
</comment>
<evidence type="ECO:0000256" key="5">
    <source>
        <dbReference type="ARBA" id="ARBA00022723"/>
    </source>
</evidence>
<dbReference type="NCBIfam" id="TIGR03402">
    <property type="entry name" value="FeS_nifS"/>
    <property type="match status" value="1"/>
</dbReference>
<accession>A0ABS4KQ04</accession>
<protein>
    <recommendedName>
        <fullName evidence="10">Cysteine desulfurase IscS</fullName>
        <ecNumber evidence="10">2.8.1.7</ecNumber>
    </recommendedName>
</protein>
<dbReference type="Gene3D" id="3.40.640.10">
    <property type="entry name" value="Type I PLP-dependent aspartate aminotransferase-like (Major domain)"/>
    <property type="match status" value="1"/>
</dbReference>
<feature type="binding site" evidence="10">
    <location>
        <position position="180"/>
    </location>
    <ligand>
        <name>pyridoxal 5'-phosphate</name>
        <dbReference type="ChEBI" id="CHEBI:597326"/>
    </ligand>
</feature>
<feature type="domain" description="Aminotransferase class V" evidence="12">
    <location>
        <begin position="5"/>
        <end position="364"/>
    </location>
</feature>
<evidence type="ECO:0000256" key="1">
    <source>
        <dbReference type="ARBA" id="ARBA00001933"/>
    </source>
</evidence>
<evidence type="ECO:0000313" key="14">
    <source>
        <dbReference type="Proteomes" id="UP001519307"/>
    </source>
</evidence>
<feature type="modified residue" description="N6-(pyridoxal phosphate)lysine" evidence="10">
    <location>
        <position position="203"/>
    </location>
</feature>
<organism evidence="13 14">
    <name type="scientific">Clostridium algifaecis</name>
    <dbReference type="NCBI Taxonomy" id="1472040"/>
    <lineage>
        <taxon>Bacteria</taxon>
        <taxon>Bacillati</taxon>
        <taxon>Bacillota</taxon>
        <taxon>Clostridia</taxon>
        <taxon>Eubacteriales</taxon>
        <taxon>Clostridiaceae</taxon>
        <taxon>Clostridium</taxon>
    </lineage>
</organism>
<comment type="function">
    <text evidence="10">Master enzyme that delivers sulfur to a number of partners involved in Fe-S cluster assembly, tRNA modification or cofactor biosynthesis. Catalyzes the removal of elemental sulfur atoms from cysteine to produce alanine. Functions as a sulfur delivery protein for Fe-S cluster synthesis onto IscU, an Fe-S scaffold assembly protein, as well as other S acceptor proteins.</text>
</comment>
<dbReference type="InterPro" id="IPR017772">
    <property type="entry name" value="Cys_deSase_NifS_bac/arc"/>
</dbReference>
<proteinExistence type="inferred from homology"/>
<feature type="binding site" description="via persulfide group" evidence="10">
    <location>
        <position position="325"/>
    </location>
    <ligand>
        <name>[2Fe-2S] cluster</name>
        <dbReference type="ChEBI" id="CHEBI:190135"/>
        <note>ligand shared with IscU</note>
    </ligand>
</feature>
<evidence type="ECO:0000256" key="9">
    <source>
        <dbReference type="ARBA" id="ARBA00050776"/>
    </source>
</evidence>
<dbReference type="Pfam" id="PF00266">
    <property type="entry name" value="Aminotran_5"/>
    <property type="match status" value="1"/>
</dbReference>
<evidence type="ECO:0000256" key="7">
    <source>
        <dbReference type="ARBA" id="ARBA00023004"/>
    </source>
</evidence>
<comment type="subcellular location">
    <subcellularLocation>
        <location evidence="10">Cytoplasm</location>
    </subcellularLocation>
</comment>
<feature type="active site" description="Cysteine persulfide intermediate" evidence="10">
    <location>
        <position position="325"/>
    </location>
</feature>
<dbReference type="InterPro" id="IPR015422">
    <property type="entry name" value="PyrdxlP-dep_Trfase_small"/>
</dbReference>